<feature type="domain" description="HIT" evidence="2">
    <location>
        <begin position="134"/>
        <end position="205"/>
    </location>
</feature>
<evidence type="ECO:0000256" key="1">
    <source>
        <dbReference type="PROSITE-ProRule" id="PRU00464"/>
    </source>
</evidence>
<evidence type="ECO:0000259" key="2">
    <source>
        <dbReference type="PROSITE" id="PS51084"/>
    </source>
</evidence>
<name>A0ABS1TGJ5_9CLOT</name>
<dbReference type="InterPro" id="IPR011146">
    <property type="entry name" value="HIT-like"/>
</dbReference>
<dbReference type="RefSeq" id="WP_202751279.1">
    <property type="nucleotide sequence ID" value="NZ_JAESWC010000023.1"/>
</dbReference>
<dbReference type="Proteomes" id="UP000632377">
    <property type="component" value="Unassembled WGS sequence"/>
</dbReference>
<comment type="caution">
    <text evidence="3">The sequence shown here is derived from an EMBL/GenBank/DDBJ whole genome shotgun (WGS) entry which is preliminary data.</text>
</comment>
<dbReference type="SUPFAM" id="SSF54197">
    <property type="entry name" value="HIT-like"/>
    <property type="match status" value="1"/>
</dbReference>
<keyword evidence="4" id="KW-1185">Reference proteome</keyword>
<protein>
    <submittedName>
        <fullName evidence="3">HIT family protein</fullName>
    </submittedName>
</protein>
<evidence type="ECO:0000313" key="4">
    <source>
        <dbReference type="Proteomes" id="UP000632377"/>
    </source>
</evidence>
<accession>A0ABS1TGJ5</accession>
<evidence type="ECO:0000313" key="3">
    <source>
        <dbReference type="EMBL" id="MBL4938518.1"/>
    </source>
</evidence>
<reference evidence="3 4" key="1">
    <citation type="submission" date="2021-01" db="EMBL/GenBank/DDBJ databases">
        <title>Genome public.</title>
        <authorList>
            <person name="Liu C."/>
            <person name="Sun Q."/>
        </authorList>
    </citation>
    <scope>NUCLEOTIDE SEQUENCE [LARGE SCALE GENOMIC DNA]</scope>
    <source>
        <strain evidence="3 4">YIM B02515</strain>
    </source>
</reference>
<dbReference type="Pfam" id="PF01230">
    <property type="entry name" value="HIT"/>
    <property type="match status" value="1"/>
</dbReference>
<dbReference type="InterPro" id="IPR036265">
    <property type="entry name" value="HIT-like_sf"/>
</dbReference>
<dbReference type="PROSITE" id="PS51084">
    <property type="entry name" value="HIT_2"/>
    <property type="match status" value="1"/>
</dbReference>
<gene>
    <name evidence="3" type="ORF">JK636_22700</name>
</gene>
<dbReference type="Gene3D" id="3.30.428.10">
    <property type="entry name" value="HIT-like"/>
    <property type="match status" value="1"/>
</dbReference>
<organism evidence="3 4">
    <name type="scientific">Clostridium rhizosphaerae</name>
    <dbReference type="NCBI Taxonomy" id="2803861"/>
    <lineage>
        <taxon>Bacteria</taxon>
        <taxon>Bacillati</taxon>
        <taxon>Bacillota</taxon>
        <taxon>Clostridia</taxon>
        <taxon>Eubacteriales</taxon>
        <taxon>Clostridiaceae</taxon>
        <taxon>Clostridium</taxon>
    </lineage>
</organism>
<proteinExistence type="predicted"/>
<sequence>MLIRWATEKERQQYGYSESKYNLYDVLISVDRMTERCLGIIGFSRENKTVDGVQIFDDSRKHEIMVKLSKCAQRQIDAKGNSFHYKYTQYEKESHEEFCPCCNNMPAPKGLYNIAKLEYAWITAERVAQGCLFGKCHVLSIKHYVNLYDMPKDDLAGFMGDVQKAAKALQEVTGATKINYEIHGNSSPHLHCHLFPRYLDDDFPGLGIDVKLTEPSPYESEEEFQWFFNNMKEKLCSK</sequence>
<feature type="short sequence motif" description="Histidine triad motif" evidence="1">
    <location>
        <begin position="189"/>
        <end position="193"/>
    </location>
</feature>
<dbReference type="EMBL" id="JAESWC010000023">
    <property type="protein sequence ID" value="MBL4938518.1"/>
    <property type="molecule type" value="Genomic_DNA"/>
</dbReference>